<evidence type="ECO:0000256" key="3">
    <source>
        <dbReference type="ARBA" id="ARBA00022525"/>
    </source>
</evidence>
<dbReference type="PANTHER" id="PTHR11848:SF160">
    <property type="entry name" value="GROWTH_DIFFERENTIATION FACTOR 7"/>
    <property type="match status" value="1"/>
</dbReference>
<evidence type="ECO:0000256" key="9">
    <source>
        <dbReference type="SAM" id="MobiDB-lite"/>
    </source>
</evidence>
<evidence type="ECO:0000259" key="11">
    <source>
        <dbReference type="PROSITE" id="PS51362"/>
    </source>
</evidence>
<evidence type="ECO:0000313" key="12">
    <source>
        <dbReference type="EMBL" id="CAH2245971.1"/>
    </source>
</evidence>
<dbReference type="GO" id="GO:0005615">
    <property type="term" value="C:extracellular space"/>
    <property type="evidence" value="ECO:0007669"/>
    <property type="project" value="TreeGrafter"/>
</dbReference>
<evidence type="ECO:0000256" key="10">
    <source>
        <dbReference type="SAM" id="SignalP"/>
    </source>
</evidence>
<keyword evidence="13" id="KW-1185">Reference proteome</keyword>
<dbReference type="EMBL" id="OW240913">
    <property type="protein sequence ID" value="CAH2245971.1"/>
    <property type="molecule type" value="Genomic_DNA"/>
</dbReference>
<gene>
    <name evidence="12" type="ORF">PECUL_23A059433</name>
</gene>
<dbReference type="PRINTS" id="PR00669">
    <property type="entry name" value="INHIBINA"/>
</dbReference>
<dbReference type="InterPro" id="IPR029034">
    <property type="entry name" value="Cystine-knot_cytokine"/>
</dbReference>
<keyword evidence="5 8" id="KW-0339">Growth factor</keyword>
<evidence type="ECO:0000256" key="8">
    <source>
        <dbReference type="RuleBase" id="RU000354"/>
    </source>
</evidence>
<keyword evidence="4 10" id="KW-0732">Signal</keyword>
<evidence type="ECO:0000256" key="2">
    <source>
        <dbReference type="ARBA" id="ARBA00006656"/>
    </source>
</evidence>
<feature type="chain" id="PRO_5041896919" evidence="10">
    <location>
        <begin position="27"/>
        <end position="419"/>
    </location>
</feature>
<comment type="subcellular location">
    <subcellularLocation>
        <location evidence="1">Secreted</location>
    </subcellularLocation>
</comment>
<evidence type="ECO:0000256" key="6">
    <source>
        <dbReference type="ARBA" id="ARBA00023157"/>
    </source>
</evidence>
<dbReference type="Pfam" id="PF00019">
    <property type="entry name" value="TGF_beta"/>
    <property type="match status" value="1"/>
</dbReference>
<name>A0AAD1VSY9_PELCU</name>
<evidence type="ECO:0000256" key="5">
    <source>
        <dbReference type="ARBA" id="ARBA00023030"/>
    </source>
</evidence>
<dbReference type="AlphaFoldDB" id="A0AAD1VSY9"/>
<reference evidence="12" key="1">
    <citation type="submission" date="2022-03" db="EMBL/GenBank/DDBJ databases">
        <authorList>
            <person name="Alioto T."/>
            <person name="Alioto T."/>
            <person name="Gomez Garrido J."/>
        </authorList>
    </citation>
    <scope>NUCLEOTIDE SEQUENCE</scope>
</reference>
<dbReference type="Gene3D" id="2.60.120.970">
    <property type="match status" value="1"/>
</dbReference>
<proteinExistence type="inferred from homology"/>
<accession>A0AAD1VSY9</accession>
<dbReference type="InterPro" id="IPR001111">
    <property type="entry name" value="TGF-b_propeptide"/>
</dbReference>
<evidence type="ECO:0000256" key="1">
    <source>
        <dbReference type="ARBA" id="ARBA00004613"/>
    </source>
</evidence>
<organism evidence="12 13">
    <name type="scientific">Pelobates cultripes</name>
    <name type="common">Western spadefoot toad</name>
    <dbReference type="NCBI Taxonomy" id="61616"/>
    <lineage>
        <taxon>Eukaryota</taxon>
        <taxon>Metazoa</taxon>
        <taxon>Chordata</taxon>
        <taxon>Craniata</taxon>
        <taxon>Vertebrata</taxon>
        <taxon>Euteleostomi</taxon>
        <taxon>Amphibia</taxon>
        <taxon>Batrachia</taxon>
        <taxon>Anura</taxon>
        <taxon>Pelobatoidea</taxon>
        <taxon>Pelobatidae</taxon>
        <taxon>Pelobates</taxon>
    </lineage>
</organism>
<dbReference type="InterPro" id="IPR001839">
    <property type="entry name" value="TGF-b_C"/>
</dbReference>
<dbReference type="GO" id="GO:0005125">
    <property type="term" value="F:cytokine activity"/>
    <property type="evidence" value="ECO:0007669"/>
    <property type="project" value="TreeGrafter"/>
</dbReference>
<feature type="region of interest" description="Disordered" evidence="9">
    <location>
        <begin position="274"/>
        <end position="317"/>
    </location>
</feature>
<dbReference type="Pfam" id="PF00688">
    <property type="entry name" value="TGFb_propeptide"/>
    <property type="match status" value="1"/>
</dbReference>
<protein>
    <submittedName>
        <fullName evidence="12">Growth differentiation factor 7</fullName>
    </submittedName>
</protein>
<feature type="signal peptide" evidence="10">
    <location>
        <begin position="1"/>
        <end position="26"/>
    </location>
</feature>
<dbReference type="SMART" id="SM00204">
    <property type="entry name" value="TGFB"/>
    <property type="match status" value="1"/>
</dbReference>
<keyword evidence="3" id="KW-0964">Secreted</keyword>
<feature type="domain" description="TGF-beta family profile" evidence="11">
    <location>
        <begin position="294"/>
        <end position="419"/>
    </location>
</feature>
<comment type="similarity">
    <text evidence="2 8">Belongs to the TGF-beta family.</text>
</comment>
<dbReference type="Proteomes" id="UP001295444">
    <property type="component" value="Chromosome 02"/>
</dbReference>
<evidence type="ECO:0000256" key="4">
    <source>
        <dbReference type="ARBA" id="ARBA00022729"/>
    </source>
</evidence>
<keyword evidence="6" id="KW-1015">Disulfide bond</keyword>
<keyword evidence="7" id="KW-0325">Glycoprotein</keyword>
<dbReference type="PANTHER" id="PTHR11848">
    <property type="entry name" value="TGF-BETA FAMILY"/>
    <property type="match status" value="1"/>
</dbReference>
<dbReference type="PROSITE" id="PS00250">
    <property type="entry name" value="TGF_BETA_1"/>
    <property type="match status" value="1"/>
</dbReference>
<dbReference type="InterPro" id="IPR017948">
    <property type="entry name" value="TGFb_CS"/>
</dbReference>
<dbReference type="FunFam" id="2.10.90.10:FF:000001">
    <property type="entry name" value="Bone morphogenetic protein 4"/>
    <property type="match status" value="1"/>
</dbReference>
<evidence type="ECO:0000313" key="13">
    <source>
        <dbReference type="Proteomes" id="UP001295444"/>
    </source>
</evidence>
<evidence type="ECO:0000256" key="7">
    <source>
        <dbReference type="ARBA" id="ARBA00023180"/>
    </source>
</evidence>
<dbReference type="GO" id="GO:0008083">
    <property type="term" value="F:growth factor activity"/>
    <property type="evidence" value="ECO:0007669"/>
    <property type="project" value="UniProtKB-KW"/>
</dbReference>
<dbReference type="PROSITE" id="PS51362">
    <property type="entry name" value="TGF_BETA_2"/>
    <property type="match status" value="1"/>
</dbReference>
<sequence length="419" mass="47362">MDLRKAAALCLGLWSAWLWAGQNSQAASVLPPSHKLPGATKRDLLSGHTFATLHKDPKNHILSRKEPVGKGTVIPHDYMLSLYKSLSRREPRGLKSNLTRDKAVANTITSFVDQGEDDDTVLPSPEQMYLFDTSSLPEMDDIVNAELRVLRRFPTNTSSVISETGNLVHFHVYTCPTTWEEPKVLDSRSSDLLDSTRSKWEVFQVLKAMDNRKHPLCLMLKMTSDLTEKSLPPLQLGFNRHGEEANEKPLLVVYSHSKRKENLFKEIRDKIKSMGNPKVLEPPDSGQRSITRRRSKRSTLPTRTHNGKGNGKRSKTRCSKKPLHVNFKELGWDDWIIAPLDYEAYHCEGVCDFPLRSHLEPTNHAIIQTLMNSMDPESTPPSCCVPSKLSPISILYIDSGNNVVYKQYEDMVVESCGCR</sequence>
<dbReference type="CDD" id="cd13766">
    <property type="entry name" value="TGF_beta_GDF5_6_7"/>
    <property type="match status" value="1"/>
</dbReference>
<dbReference type="SUPFAM" id="SSF57501">
    <property type="entry name" value="Cystine-knot cytokines"/>
    <property type="match status" value="1"/>
</dbReference>
<dbReference type="Gene3D" id="2.10.90.10">
    <property type="entry name" value="Cystine-knot cytokines"/>
    <property type="match status" value="1"/>
</dbReference>
<dbReference type="GO" id="GO:0030509">
    <property type="term" value="P:BMP signaling pathway"/>
    <property type="evidence" value="ECO:0007669"/>
    <property type="project" value="TreeGrafter"/>
</dbReference>
<dbReference type="InterPro" id="IPR015615">
    <property type="entry name" value="TGF-beta-rel"/>
</dbReference>